<name>A0AA36ME08_CYLNA</name>
<sequence>MEGVKSPRKLSSRRTQVLSEARSYFAEKKKNTIVLRIMYRRRTANPEIFAYLRTHCKRSGGRSVFIQEKGDLFLSDPAGLAHVCAPLERTKDKAERMSYECLQERRQHPTGNHLGTQMYWRLRRLCGDRKYPRYVELVCVLQTFTTIALVGLRALDEVIDHTRRLRLRDRERRRKVTAAMSEFEDLRSRSVITAAEAEEYCREMARFTSDRAM</sequence>
<protein>
    <submittedName>
        <fullName evidence="1">Uncharacterized protein</fullName>
    </submittedName>
</protein>
<comment type="caution">
    <text evidence="1">The sequence shown here is derived from an EMBL/GenBank/DDBJ whole genome shotgun (WGS) entry which is preliminary data.</text>
</comment>
<organism evidence="1 2">
    <name type="scientific">Cylicocyclus nassatus</name>
    <name type="common">Nematode worm</name>
    <dbReference type="NCBI Taxonomy" id="53992"/>
    <lineage>
        <taxon>Eukaryota</taxon>
        <taxon>Metazoa</taxon>
        <taxon>Ecdysozoa</taxon>
        <taxon>Nematoda</taxon>
        <taxon>Chromadorea</taxon>
        <taxon>Rhabditida</taxon>
        <taxon>Rhabditina</taxon>
        <taxon>Rhabditomorpha</taxon>
        <taxon>Strongyloidea</taxon>
        <taxon>Strongylidae</taxon>
        <taxon>Cylicocyclus</taxon>
    </lineage>
</organism>
<evidence type="ECO:0000313" key="2">
    <source>
        <dbReference type="Proteomes" id="UP001176961"/>
    </source>
</evidence>
<dbReference type="EMBL" id="CATQJL010000316">
    <property type="protein sequence ID" value="CAJ0606950.1"/>
    <property type="molecule type" value="Genomic_DNA"/>
</dbReference>
<proteinExistence type="predicted"/>
<accession>A0AA36ME08</accession>
<dbReference type="AlphaFoldDB" id="A0AA36ME08"/>
<reference evidence="1" key="1">
    <citation type="submission" date="2023-07" db="EMBL/GenBank/DDBJ databases">
        <authorList>
            <consortium name="CYATHOMIX"/>
        </authorList>
    </citation>
    <scope>NUCLEOTIDE SEQUENCE</scope>
    <source>
        <strain evidence="1">N/A</strain>
    </source>
</reference>
<evidence type="ECO:0000313" key="1">
    <source>
        <dbReference type="EMBL" id="CAJ0606950.1"/>
    </source>
</evidence>
<keyword evidence="2" id="KW-1185">Reference proteome</keyword>
<dbReference type="Proteomes" id="UP001176961">
    <property type="component" value="Unassembled WGS sequence"/>
</dbReference>
<gene>
    <name evidence="1" type="ORF">CYNAS_LOCUS18933</name>
</gene>